<name>A0A9P1ED44_CUSEU</name>
<dbReference type="AlphaFoldDB" id="A0A9P1ED44"/>
<evidence type="ECO:0000313" key="3">
    <source>
        <dbReference type="Proteomes" id="UP001152484"/>
    </source>
</evidence>
<sequence>MIISSYKLNAKIHNVLHTSSYSSKSNSRKQGLIRKPDLAAKVVRTSNHNGKVHGSNSVRPKANTSGSALMVSDVAKVKIQEVRNVRDYSVLLSDDAIIGFLCFI</sequence>
<gene>
    <name evidence="2" type="ORF">CEURO_LOCUS13567</name>
</gene>
<dbReference type="OrthoDB" id="6259853at2759"/>
<accession>A0A9P1ED44</accession>
<comment type="caution">
    <text evidence="2">The sequence shown here is derived from an EMBL/GenBank/DDBJ whole genome shotgun (WGS) entry which is preliminary data.</text>
</comment>
<reference evidence="2" key="1">
    <citation type="submission" date="2022-07" db="EMBL/GenBank/DDBJ databases">
        <authorList>
            <person name="Macas J."/>
            <person name="Novak P."/>
            <person name="Neumann P."/>
        </authorList>
    </citation>
    <scope>NUCLEOTIDE SEQUENCE</scope>
</reference>
<proteinExistence type="predicted"/>
<organism evidence="2 3">
    <name type="scientific">Cuscuta europaea</name>
    <name type="common">European dodder</name>
    <dbReference type="NCBI Taxonomy" id="41803"/>
    <lineage>
        <taxon>Eukaryota</taxon>
        <taxon>Viridiplantae</taxon>
        <taxon>Streptophyta</taxon>
        <taxon>Embryophyta</taxon>
        <taxon>Tracheophyta</taxon>
        <taxon>Spermatophyta</taxon>
        <taxon>Magnoliopsida</taxon>
        <taxon>eudicotyledons</taxon>
        <taxon>Gunneridae</taxon>
        <taxon>Pentapetalae</taxon>
        <taxon>asterids</taxon>
        <taxon>lamiids</taxon>
        <taxon>Solanales</taxon>
        <taxon>Convolvulaceae</taxon>
        <taxon>Cuscuteae</taxon>
        <taxon>Cuscuta</taxon>
        <taxon>Cuscuta subgen. Cuscuta</taxon>
    </lineage>
</organism>
<evidence type="ECO:0000256" key="1">
    <source>
        <dbReference type="SAM" id="MobiDB-lite"/>
    </source>
</evidence>
<feature type="region of interest" description="Disordered" evidence="1">
    <location>
        <begin position="45"/>
        <end position="64"/>
    </location>
</feature>
<dbReference type="EMBL" id="CAMAPE010000035">
    <property type="protein sequence ID" value="CAH9096809.1"/>
    <property type="molecule type" value="Genomic_DNA"/>
</dbReference>
<protein>
    <submittedName>
        <fullName evidence="2">Uncharacterized protein</fullName>
    </submittedName>
</protein>
<keyword evidence="3" id="KW-1185">Reference proteome</keyword>
<dbReference type="Proteomes" id="UP001152484">
    <property type="component" value="Unassembled WGS sequence"/>
</dbReference>
<evidence type="ECO:0000313" key="2">
    <source>
        <dbReference type="EMBL" id="CAH9096809.1"/>
    </source>
</evidence>